<evidence type="ECO:0000256" key="4">
    <source>
        <dbReference type="ARBA" id="ARBA00022475"/>
    </source>
</evidence>
<keyword evidence="4 8" id="KW-1003">Cell membrane</keyword>
<keyword evidence="3" id="KW-0813">Transport</keyword>
<evidence type="ECO:0000256" key="1">
    <source>
        <dbReference type="ARBA" id="ARBA00004651"/>
    </source>
</evidence>
<dbReference type="GO" id="GO:0005886">
    <property type="term" value="C:plasma membrane"/>
    <property type="evidence" value="ECO:0007669"/>
    <property type="project" value="UniProtKB-SubCell"/>
</dbReference>
<keyword evidence="10" id="KW-1185">Reference proteome</keyword>
<dbReference type="InterPro" id="IPR052017">
    <property type="entry name" value="TSUP"/>
</dbReference>
<feature type="transmembrane region" description="Helical" evidence="8">
    <location>
        <begin position="167"/>
        <end position="186"/>
    </location>
</feature>
<reference evidence="9" key="1">
    <citation type="submission" date="2022-06" db="EMBL/GenBank/DDBJ databases">
        <title>Isolation and Genomics of Futiania mangrovii gen. nov., sp. nov., a Rare and Metabolically-versatile member in the Class Alphaproteobacteria.</title>
        <authorList>
            <person name="Liu L."/>
            <person name="Huang W.-C."/>
            <person name="Pan J."/>
            <person name="Li J."/>
            <person name="Huang Y."/>
            <person name="Du H."/>
            <person name="Liu Y."/>
            <person name="Li M."/>
        </authorList>
    </citation>
    <scope>NUCLEOTIDE SEQUENCE</scope>
    <source>
        <strain evidence="9">FT118</strain>
    </source>
</reference>
<gene>
    <name evidence="9" type="ORF">NJQ99_10800</name>
</gene>
<evidence type="ECO:0000256" key="7">
    <source>
        <dbReference type="ARBA" id="ARBA00023136"/>
    </source>
</evidence>
<evidence type="ECO:0000256" key="5">
    <source>
        <dbReference type="ARBA" id="ARBA00022692"/>
    </source>
</evidence>
<evidence type="ECO:0000256" key="2">
    <source>
        <dbReference type="ARBA" id="ARBA00009142"/>
    </source>
</evidence>
<feature type="transmembrane region" description="Helical" evidence="8">
    <location>
        <begin position="75"/>
        <end position="96"/>
    </location>
</feature>
<organism evidence="9 10">
    <name type="scientific">Futiania mangrovi</name>
    <dbReference type="NCBI Taxonomy" id="2959716"/>
    <lineage>
        <taxon>Bacteria</taxon>
        <taxon>Pseudomonadati</taxon>
        <taxon>Pseudomonadota</taxon>
        <taxon>Alphaproteobacteria</taxon>
        <taxon>Futianiales</taxon>
        <taxon>Futianiaceae</taxon>
        <taxon>Futiania</taxon>
    </lineage>
</organism>
<dbReference type="PANTHER" id="PTHR30269">
    <property type="entry name" value="TRANSMEMBRANE PROTEIN YFCA"/>
    <property type="match status" value="1"/>
</dbReference>
<accession>A0A9J6PLH7</accession>
<feature type="transmembrane region" description="Helical" evidence="8">
    <location>
        <begin position="227"/>
        <end position="248"/>
    </location>
</feature>
<comment type="subcellular location">
    <subcellularLocation>
        <location evidence="1 8">Cell membrane</location>
        <topology evidence="1 8">Multi-pass membrane protein</topology>
    </subcellularLocation>
</comment>
<keyword evidence="5 8" id="KW-0812">Transmembrane</keyword>
<protein>
    <recommendedName>
        <fullName evidence="8">Probable membrane transporter protein</fullName>
    </recommendedName>
</protein>
<feature type="transmembrane region" description="Helical" evidence="8">
    <location>
        <begin position="135"/>
        <end position="158"/>
    </location>
</feature>
<feature type="transmembrane region" description="Helical" evidence="8">
    <location>
        <begin position="12"/>
        <end position="38"/>
    </location>
</feature>
<name>A0A9J6PLH7_9PROT</name>
<dbReference type="PANTHER" id="PTHR30269:SF32">
    <property type="entry name" value="MEMBRANE TRANSPORTER PROTEIN-RELATED"/>
    <property type="match status" value="1"/>
</dbReference>
<dbReference type="AlphaFoldDB" id="A0A9J6PLH7"/>
<dbReference type="RefSeq" id="WP_269332840.1">
    <property type="nucleotide sequence ID" value="NZ_JAMZFT010000002.1"/>
</dbReference>
<keyword evidence="7 8" id="KW-0472">Membrane</keyword>
<evidence type="ECO:0000313" key="9">
    <source>
        <dbReference type="EMBL" id="MCP1336898.1"/>
    </source>
</evidence>
<dbReference type="Proteomes" id="UP001055804">
    <property type="component" value="Unassembled WGS sequence"/>
</dbReference>
<evidence type="ECO:0000256" key="6">
    <source>
        <dbReference type="ARBA" id="ARBA00022989"/>
    </source>
</evidence>
<dbReference type="EMBL" id="JAMZFT010000002">
    <property type="protein sequence ID" value="MCP1336898.1"/>
    <property type="molecule type" value="Genomic_DNA"/>
</dbReference>
<evidence type="ECO:0000313" key="10">
    <source>
        <dbReference type="Proteomes" id="UP001055804"/>
    </source>
</evidence>
<dbReference type="InterPro" id="IPR002781">
    <property type="entry name" value="TM_pro_TauE-like"/>
</dbReference>
<comment type="caution">
    <text evidence="9">The sequence shown here is derived from an EMBL/GenBank/DDBJ whole genome shotgun (WGS) entry which is preliminary data.</text>
</comment>
<feature type="transmembrane region" description="Helical" evidence="8">
    <location>
        <begin position="198"/>
        <end position="215"/>
    </location>
</feature>
<evidence type="ECO:0000256" key="8">
    <source>
        <dbReference type="RuleBase" id="RU363041"/>
    </source>
</evidence>
<comment type="similarity">
    <text evidence="2 8">Belongs to the 4-toluene sulfonate uptake permease (TSUP) (TC 2.A.102) family.</text>
</comment>
<evidence type="ECO:0000256" key="3">
    <source>
        <dbReference type="ARBA" id="ARBA00022448"/>
    </source>
</evidence>
<keyword evidence="6 8" id="KW-1133">Transmembrane helix</keyword>
<proteinExistence type="inferred from homology"/>
<sequence length="249" mass="26213">MDLTLETAAYIALTFFIGGFVKGASGLGLPVVVLAMLAPIVGLKTALALFLIPGVVTNIYQALAGPAFLRLVARLWSFLLAAMVGIWIGTGVLAGADTRLLEALLGALLVLYSTFSLLTPQLPPPGRHEAWMSPAAGGAGGLLFGMAGVFIVPGLLYVQTLGFKRDILVQAMGITFVTISTSLLFSMAGRSLVTTDQATISVAALVPTFIGLYLGQKVRHRISEEGFRKLFFAALILVGSYMLAHGLLM</sequence>
<dbReference type="Pfam" id="PF01925">
    <property type="entry name" value="TauE"/>
    <property type="match status" value="1"/>
</dbReference>
<feature type="transmembrane region" description="Helical" evidence="8">
    <location>
        <begin position="103"/>
        <end position="123"/>
    </location>
</feature>
<feature type="transmembrane region" description="Helical" evidence="8">
    <location>
        <begin position="45"/>
        <end position="63"/>
    </location>
</feature>